<evidence type="ECO:0000313" key="2">
    <source>
        <dbReference type="Proteomes" id="UP000076104"/>
    </source>
</evidence>
<dbReference type="Proteomes" id="UP000076104">
    <property type="component" value="Chromosome"/>
</dbReference>
<organism evidence="1 2">
    <name type="scientific">Psychrobacter alimentarius</name>
    <dbReference type="NCBI Taxonomy" id="261164"/>
    <lineage>
        <taxon>Bacteria</taxon>
        <taxon>Pseudomonadati</taxon>
        <taxon>Pseudomonadota</taxon>
        <taxon>Gammaproteobacteria</taxon>
        <taxon>Moraxellales</taxon>
        <taxon>Moraxellaceae</taxon>
        <taxon>Psychrobacter</taxon>
    </lineage>
</organism>
<keyword evidence="2" id="KW-1185">Reference proteome</keyword>
<proteinExistence type="predicted"/>
<sequence length="254" mass="29404">MLFNEVIERMNLFTLSAVRTSDLAISAKKMMNWDQEAWSTSPCLATAANRPDLDENLLPLVHGLSNELSVTISLIFRTPELSDISEHGGMEFGHEKEFIPIEHIIGTQIILYNYCLLEAYEFDLYKKLLDKNKENFLDEKVSLKDILNKGSDKMLAGILEREQNKYERMGVRNRVNHWNKLGLEPIPEEWVKAYEDISNRRNTLTHEAHPDDVTLIEAIICFHRLRLIARKIAIQFEDNTISLCQSPLDDYPEI</sequence>
<dbReference type="EMBL" id="CP014945">
    <property type="protein sequence ID" value="AMT96925.1"/>
    <property type="molecule type" value="Genomic_DNA"/>
</dbReference>
<protein>
    <recommendedName>
        <fullName evidence="3">Apea-like HEPN domain-containing protein</fullName>
    </recommendedName>
</protein>
<evidence type="ECO:0000313" key="1">
    <source>
        <dbReference type="EMBL" id="AMT96925.1"/>
    </source>
</evidence>
<dbReference type="RefSeq" id="WP_062844560.1">
    <property type="nucleotide sequence ID" value="NZ_CP014945.1"/>
</dbReference>
<dbReference type="GeneID" id="33059942"/>
<evidence type="ECO:0008006" key="3">
    <source>
        <dbReference type="Google" id="ProtNLM"/>
    </source>
</evidence>
<reference evidence="1 2" key="1">
    <citation type="submission" date="2016-03" db="EMBL/GenBank/DDBJ databases">
        <title>Genome sequencing of Psychrobacter alimentarius PAMC 27889.</title>
        <authorList>
            <person name="Lee J."/>
            <person name="Kim O.-S."/>
        </authorList>
    </citation>
    <scope>NUCLEOTIDE SEQUENCE [LARGE SCALE GENOMIC DNA]</scope>
    <source>
        <strain evidence="1 2">PAMC 27889</strain>
    </source>
</reference>
<name>A0ABN4N679_9GAMM</name>
<accession>A0ABN4N679</accession>
<gene>
    <name evidence="1" type="ORF">A3K91_1321</name>
</gene>